<dbReference type="InterPro" id="IPR050313">
    <property type="entry name" value="Carb_Metab_HTH_regulators"/>
</dbReference>
<sequence length="251" mass="27874">MFAEERQRKIIEMMEESSSLKVAELAAHFDVSESTIRRDLQELEEHQILKRTHGGAVSIQKRGFEPTFKEKKEEFSHEKKRIGELAAELVEDGYSVILDTGTTTLEIAKRIRNKKITVITNSLDIAEELSEVENIELIMTGGTLRGNTRAMVGYLTENTLKNFRADIAFIGANGITGKDGATTPNHVEAMTKRAMIASANRVYLVADTSKFGNVSFAVITPVNQITGIITAGEMNEETALVEKNKEIEIVK</sequence>
<evidence type="ECO:0000256" key="3">
    <source>
        <dbReference type="ARBA" id="ARBA00023163"/>
    </source>
</evidence>
<evidence type="ECO:0000256" key="1">
    <source>
        <dbReference type="ARBA" id="ARBA00023015"/>
    </source>
</evidence>
<dbReference type="EMBL" id="JAFNJU010000003">
    <property type="protein sequence ID" value="MBO1264435.1"/>
    <property type="molecule type" value="Genomic_DNA"/>
</dbReference>
<proteinExistence type="predicted"/>
<protein>
    <submittedName>
        <fullName evidence="5">DeoR/GlpR transcriptional regulator</fullName>
    </submittedName>
</protein>
<gene>
    <name evidence="5" type="ORF">J3A84_05190</name>
</gene>
<feature type="domain" description="HTH deoR-type" evidence="4">
    <location>
        <begin position="3"/>
        <end position="58"/>
    </location>
</feature>
<dbReference type="InterPro" id="IPR014036">
    <property type="entry name" value="DeoR-like_C"/>
</dbReference>
<dbReference type="AlphaFoldDB" id="A0A939KK74"/>
<dbReference type="PANTHER" id="PTHR30363">
    <property type="entry name" value="HTH-TYPE TRANSCRIPTIONAL REGULATOR SRLR-RELATED"/>
    <property type="match status" value="1"/>
</dbReference>
<dbReference type="GO" id="GO:0003700">
    <property type="term" value="F:DNA-binding transcription factor activity"/>
    <property type="evidence" value="ECO:0007669"/>
    <property type="project" value="InterPro"/>
</dbReference>
<keyword evidence="1" id="KW-0805">Transcription regulation</keyword>
<dbReference type="Pfam" id="PF08220">
    <property type="entry name" value="HTH_DeoR"/>
    <property type="match status" value="1"/>
</dbReference>
<dbReference type="InterPro" id="IPR036390">
    <property type="entry name" value="WH_DNA-bd_sf"/>
</dbReference>
<keyword evidence="3" id="KW-0804">Transcription</keyword>
<dbReference type="PROSITE" id="PS51000">
    <property type="entry name" value="HTH_DEOR_2"/>
    <property type="match status" value="1"/>
</dbReference>
<organism evidence="5 6">
    <name type="scientific">Proteiniclasticum aestuarii</name>
    <dbReference type="NCBI Taxonomy" id="2817862"/>
    <lineage>
        <taxon>Bacteria</taxon>
        <taxon>Bacillati</taxon>
        <taxon>Bacillota</taxon>
        <taxon>Clostridia</taxon>
        <taxon>Eubacteriales</taxon>
        <taxon>Clostridiaceae</taxon>
        <taxon>Proteiniclasticum</taxon>
    </lineage>
</organism>
<dbReference type="SUPFAM" id="SSF46785">
    <property type="entry name" value="Winged helix' DNA-binding domain"/>
    <property type="match status" value="1"/>
</dbReference>
<dbReference type="SMART" id="SM00420">
    <property type="entry name" value="HTH_DEOR"/>
    <property type="match status" value="1"/>
</dbReference>
<accession>A0A939KK74</accession>
<dbReference type="Pfam" id="PF00455">
    <property type="entry name" value="DeoRC"/>
    <property type="match status" value="1"/>
</dbReference>
<dbReference type="SUPFAM" id="SSF100950">
    <property type="entry name" value="NagB/RpiA/CoA transferase-like"/>
    <property type="match status" value="1"/>
</dbReference>
<dbReference type="GO" id="GO:0003677">
    <property type="term" value="F:DNA binding"/>
    <property type="evidence" value="ECO:0007669"/>
    <property type="project" value="UniProtKB-KW"/>
</dbReference>
<evidence type="ECO:0000256" key="2">
    <source>
        <dbReference type="ARBA" id="ARBA00023125"/>
    </source>
</evidence>
<dbReference type="PANTHER" id="PTHR30363:SF44">
    <property type="entry name" value="AGA OPERON TRANSCRIPTIONAL REPRESSOR-RELATED"/>
    <property type="match status" value="1"/>
</dbReference>
<name>A0A939KK74_9CLOT</name>
<keyword evidence="2" id="KW-0238">DNA-binding</keyword>
<dbReference type="Gene3D" id="1.10.10.10">
    <property type="entry name" value="Winged helix-like DNA-binding domain superfamily/Winged helix DNA-binding domain"/>
    <property type="match status" value="1"/>
</dbReference>
<reference evidence="5" key="1">
    <citation type="submission" date="2021-03" db="EMBL/GenBank/DDBJ databases">
        <title>Proteiniclasticum marinus sp. nov., isolated from tidal flat sediment.</title>
        <authorList>
            <person name="Namirimu T."/>
            <person name="Yang J.-A."/>
            <person name="Yang S.-H."/>
            <person name="Kim Y.-J."/>
            <person name="Kwon K.K."/>
        </authorList>
    </citation>
    <scope>NUCLEOTIDE SEQUENCE</scope>
    <source>
        <strain evidence="5">SCR006</strain>
    </source>
</reference>
<dbReference type="PROSITE" id="PS00894">
    <property type="entry name" value="HTH_DEOR_1"/>
    <property type="match status" value="1"/>
</dbReference>
<dbReference type="InterPro" id="IPR001034">
    <property type="entry name" value="DeoR_HTH"/>
</dbReference>
<comment type="caution">
    <text evidence="5">The sequence shown here is derived from an EMBL/GenBank/DDBJ whole genome shotgun (WGS) entry which is preliminary data.</text>
</comment>
<dbReference type="InterPro" id="IPR036388">
    <property type="entry name" value="WH-like_DNA-bd_sf"/>
</dbReference>
<dbReference type="Proteomes" id="UP000664218">
    <property type="component" value="Unassembled WGS sequence"/>
</dbReference>
<dbReference type="InterPro" id="IPR018356">
    <property type="entry name" value="Tscrpt_reg_HTH_DeoR_CS"/>
</dbReference>
<evidence type="ECO:0000313" key="6">
    <source>
        <dbReference type="Proteomes" id="UP000664218"/>
    </source>
</evidence>
<dbReference type="InterPro" id="IPR037171">
    <property type="entry name" value="NagB/RpiA_transferase-like"/>
</dbReference>
<evidence type="ECO:0000259" key="4">
    <source>
        <dbReference type="PROSITE" id="PS51000"/>
    </source>
</evidence>
<keyword evidence="6" id="KW-1185">Reference proteome</keyword>
<dbReference type="RefSeq" id="WP_207598948.1">
    <property type="nucleotide sequence ID" value="NZ_JAFNJU010000003.1"/>
</dbReference>
<dbReference type="PRINTS" id="PR00037">
    <property type="entry name" value="HTHLACR"/>
</dbReference>
<dbReference type="SMART" id="SM01134">
    <property type="entry name" value="DeoRC"/>
    <property type="match status" value="1"/>
</dbReference>
<evidence type="ECO:0000313" key="5">
    <source>
        <dbReference type="EMBL" id="MBO1264435.1"/>
    </source>
</evidence>
<dbReference type="Gene3D" id="3.40.50.1360">
    <property type="match status" value="1"/>
</dbReference>